<dbReference type="PANTHER" id="PTHR43437:SF3">
    <property type="entry name" value="HYDROXYACYL-THIOESTER DEHYDRATASE TYPE 2, MITOCHONDRIAL"/>
    <property type="match status" value="1"/>
</dbReference>
<dbReference type="Gene3D" id="3.10.129.10">
    <property type="entry name" value="Hotdog Thioesterase"/>
    <property type="match status" value="1"/>
</dbReference>
<comment type="caution">
    <text evidence="3">The sequence shown here is derived from an EMBL/GenBank/DDBJ whole genome shotgun (WGS) entry which is preliminary data.</text>
</comment>
<dbReference type="Pfam" id="PF01575">
    <property type="entry name" value="MaoC_dehydratas"/>
    <property type="match status" value="1"/>
</dbReference>
<protein>
    <submittedName>
        <fullName evidence="3">Acyl dehydratase</fullName>
    </submittedName>
</protein>
<feature type="domain" description="MaoC-like" evidence="2">
    <location>
        <begin position="9"/>
        <end position="91"/>
    </location>
</feature>
<dbReference type="InterPro" id="IPR050965">
    <property type="entry name" value="UPF0336/Enoyl-CoA_hydratase"/>
</dbReference>
<dbReference type="PRINTS" id="PR01483">
    <property type="entry name" value="FASYNTHASE"/>
</dbReference>
<dbReference type="GO" id="GO:0005835">
    <property type="term" value="C:fatty acid synthase complex"/>
    <property type="evidence" value="ECO:0007669"/>
    <property type="project" value="InterPro"/>
</dbReference>
<dbReference type="InterPro" id="IPR003965">
    <property type="entry name" value="Fatty_acid_synthase"/>
</dbReference>
<comment type="similarity">
    <text evidence="1">Belongs to the enoyl-CoA hydratase/isomerase family.</text>
</comment>
<evidence type="ECO:0000313" key="4">
    <source>
        <dbReference type="Proteomes" id="UP000545493"/>
    </source>
</evidence>
<dbReference type="PANTHER" id="PTHR43437">
    <property type="entry name" value="HYDROXYACYL-THIOESTER DEHYDRATASE TYPE 2, MITOCHONDRIAL-RELATED"/>
    <property type="match status" value="1"/>
</dbReference>
<dbReference type="GO" id="GO:0004312">
    <property type="term" value="F:fatty acid synthase activity"/>
    <property type="evidence" value="ECO:0007669"/>
    <property type="project" value="InterPro"/>
</dbReference>
<name>A0A7X5ULX5_9PSEU</name>
<dbReference type="InterPro" id="IPR029069">
    <property type="entry name" value="HotDog_dom_sf"/>
</dbReference>
<dbReference type="InterPro" id="IPR002539">
    <property type="entry name" value="MaoC-like_dom"/>
</dbReference>
<evidence type="ECO:0000259" key="2">
    <source>
        <dbReference type="Pfam" id="PF01575"/>
    </source>
</evidence>
<evidence type="ECO:0000313" key="3">
    <source>
        <dbReference type="EMBL" id="NIJ10425.1"/>
    </source>
</evidence>
<dbReference type="Proteomes" id="UP000545493">
    <property type="component" value="Unassembled WGS sequence"/>
</dbReference>
<reference evidence="3 4" key="1">
    <citation type="submission" date="2020-03" db="EMBL/GenBank/DDBJ databases">
        <title>Sequencing the genomes of 1000 actinobacteria strains.</title>
        <authorList>
            <person name="Klenk H.-P."/>
        </authorList>
    </citation>
    <scope>NUCLEOTIDE SEQUENCE [LARGE SCALE GENOMIC DNA]</scope>
    <source>
        <strain evidence="3 4">DSM 45685</strain>
    </source>
</reference>
<accession>A0A7X5ULX5</accession>
<dbReference type="GO" id="GO:0019171">
    <property type="term" value="F:(3R)-hydroxyacyl-[acyl-carrier-protein] dehydratase activity"/>
    <property type="evidence" value="ECO:0007669"/>
    <property type="project" value="TreeGrafter"/>
</dbReference>
<organism evidence="3 4">
    <name type="scientific">Saccharomonospora amisosensis</name>
    <dbReference type="NCBI Taxonomy" id="1128677"/>
    <lineage>
        <taxon>Bacteria</taxon>
        <taxon>Bacillati</taxon>
        <taxon>Actinomycetota</taxon>
        <taxon>Actinomycetes</taxon>
        <taxon>Pseudonocardiales</taxon>
        <taxon>Pseudonocardiaceae</taxon>
        <taxon>Saccharomonospora</taxon>
    </lineage>
</organism>
<sequence>MSHESDFLVVTQEHLDGFAEISGDDNPIHVDAEYAATTPFRLPVAHGMFLFSLVRARVRRHWPDARLVEQRLMFPAPTPVGARIRVVLEERPAKPGELALATRVVHEDGTVGLTGECRMWIDPGHRAEEAT</sequence>
<gene>
    <name evidence="3" type="ORF">FHU38_000769</name>
</gene>
<dbReference type="SUPFAM" id="SSF54637">
    <property type="entry name" value="Thioesterase/thiol ester dehydrase-isomerase"/>
    <property type="match status" value="1"/>
</dbReference>
<dbReference type="EMBL" id="JAAOYM010000001">
    <property type="protein sequence ID" value="NIJ10425.1"/>
    <property type="molecule type" value="Genomic_DNA"/>
</dbReference>
<dbReference type="GO" id="GO:0006633">
    <property type="term" value="P:fatty acid biosynthetic process"/>
    <property type="evidence" value="ECO:0007669"/>
    <property type="project" value="InterPro"/>
</dbReference>
<dbReference type="RefSeq" id="WP_167166534.1">
    <property type="nucleotide sequence ID" value="NZ_JAAOYM010000001.1"/>
</dbReference>
<evidence type="ECO:0000256" key="1">
    <source>
        <dbReference type="ARBA" id="ARBA00005254"/>
    </source>
</evidence>
<proteinExistence type="inferred from homology"/>
<dbReference type="AlphaFoldDB" id="A0A7X5ULX5"/>
<keyword evidence="4" id="KW-1185">Reference proteome</keyword>